<name>A0A2T2X5J6_SULTH</name>
<dbReference type="AlphaFoldDB" id="A0A2T2X5J6"/>
<keyword evidence="2" id="KW-1133">Transmembrane helix</keyword>
<dbReference type="GO" id="GO:0005886">
    <property type="term" value="C:plasma membrane"/>
    <property type="evidence" value="ECO:0007669"/>
    <property type="project" value="TreeGrafter"/>
</dbReference>
<feature type="transmembrane region" description="Helical" evidence="2">
    <location>
        <begin position="164"/>
        <end position="182"/>
    </location>
</feature>
<feature type="transmembrane region" description="Helical" evidence="2">
    <location>
        <begin position="203"/>
        <end position="222"/>
    </location>
</feature>
<proteinExistence type="inferred from homology"/>
<dbReference type="InterPro" id="IPR051311">
    <property type="entry name" value="DedA_domain"/>
</dbReference>
<dbReference type="Proteomes" id="UP000242705">
    <property type="component" value="Unassembled WGS sequence"/>
</dbReference>
<feature type="transmembrane region" description="Helical" evidence="2">
    <location>
        <begin position="79"/>
        <end position="105"/>
    </location>
</feature>
<dbReference type="InterPro" id="IPR032816">
    <property type="entry name" value="VTT_dom"/>
</dbReference>
<evidence type="ECO:0000256" key="2">
    <source>
        <dbReference type="SAM" id="Phobius"/>
    </source>
</evidence>
<dbReference type="Pfam" id="PF09335">
    <property type="entry name" value="VTT_dom"/>
    <property type="match status" value="1"/>
</dbReference>
<evidence type="ECO:0000256" key="1">
    <source>
        <dbReference type="ARBA" id="ARBA00010792"/>
    </source>
</evidence>
<reference evidence="4 5" key="1">
    <citation type="journal article" date="2014" name="BMC Genomics">
        <title>Comparison of environmental and isolate Sulfobacillus genomes reveals diverse carbon, sulfur, nitrogen, and hydrogen metabolisms.</title>
        <authorList>
            <person name="Justice N.B."/>
            <person name="Norman A."/>
            <person name="Brown C.T."/>
            <person name="Singh A."/>
            <person name="Thomas B.C."/>
            <person name="Banfield J.F."/>
        </authorList>
    </citation>
    <scope>NUCLEOTIDE SEQUENCE [LARGE SCALE GENOMIC DNA]</scope>
    <source>
        <strain evidence="4">AMDSBA5</strain>
    </source>
</reference>
<organism evidence="4 5">
    <name type="scientific">Sulfobacillus thermosulfidooxidans</name>
    <dbReference type="NCBI Taxonomy" id="28034"/>
    <lineage>
        <taxon>Bacteria</taxon>
        <taxon>Bacillati</taxon>
        <taxon>Bacillota</taxon>
        <taxon>Clostridia</taxon>
        <taxon>Eubacteriales</taxon>
        <taxon>Clostridiales Family XVII. Incertae Sedis</taxon>
        <taxon>Sulfobacillus</taxon>
    </lineage>
</organism>
<dbReference type="PANTHER" id="PTHR42709">
    <property type="entry name" value="ALKALINE PHOSPHATASE LIKE PROTEIN"/>
    <property type="match status" value="1"/>
</dbReference>
<evidence type="ECO:0000259" key="3">
    <source>
        <dbReference type="Pfam" id="PF09335"/>
    </source>
</evidence>
<dbReference type="PANTHER" id="PTHR42709:SF2">
    <property type="entry name" value="INNER MEMBRANE PROTEIN YOHD"/>
    <property type="match status" value="1"/>
</dbReference>
<sequence length="238" mass="26843">MPALWEREVISDVKLLTGGIMHHTVALPGFIRAVEPFLHHYGYLAIFFGVLLEDFGLPLPGETIVLTASILAGQRVFNIVDVIITASLGGIVGDTLGYFLGLRFGHRLLIRFARYVGLRQEWLRRFNHWILHRGVWLVVIARFIDGLRQLNGWIAGANGISWTRFIPLNMVGAVLWVSAWALSGYFFSGKILAVMERFKQVDVFFVILGGLGILTPVALHYFRHFRGRSRPSTLKDNS</sequence>
<keyword evidence="2" id="KW-0472">Membrane</keyword>
<accession>A0A2T2X5J6</accession>
<gene>
    <name evidence="4" type="ORF">C7B47_00270</name>
</gene>
<dbReference type="EMBL" id="PXYX01000001">
    <property type="protein sequence ID" value="PSR29781.1"/>
    <property type="molecule type" value="Genomic_DNA"/>
</dbReference>
<keyword evidence="2" id="KW-0812">Transmembrane</keyword>
<evidence type="ECO:0000313" key="4">
    <source>
        <dbReference type="EMBL" id="PSR29781.1"/>
    </source>
</evidence>
<feature type="domain" description="VTT" evidence="3">
    <location>
        <begin position="60"/>
        <end position="185"/>
    </location>
</feature>
<protein>
    <submittedName>
        <fullName evidence="4">DedA family protein</fullName>
    </submittedName>
</protein>
<feature type="transmembrane region" description="Helical" evidence="2">
    <location>
        <begin position="41"/>
        <end position="59"/>
    </location>
</feature>
<evidence type="ECO:0000313" key="5">
    <source>
        <dbReference type="Proteomes" id="UP000242705"/>
    </source>
</evidence>
<comment type="caution">
    <text evidence="4">The sequence shown here is derived from an EMBL/GenBank/DDBJ whole genome shotgun (WGS) entry which is preliminary data.</text>
</comment>
<comment type="similarity">
    <text evidence="1">Belongs to the DedA family.</text>
</comment>